<comment type="caution">
    <text evidence="1">The sequence shown here is derived from an EMBL/GenBank/DDBJ whole genome shotgun (WGS) entry which is preliminary data.</text>
</comment>
<proteinExistence type="predicted"/>
<protein>
    <submittedName>
        <fullName evidence="1">Uncharacterized protein</fullName>
    </submittedName>
</protein>
<organism evidence="1 2">
    <name type="scientific">Gossypium arboreum</name>
    <name type="common">Tree cotton</name>
    <name type="synonym">Gossypium nanking</name>
    <dbReference type="NCBI Taxonomy" id="29729"/>
    <lineage>
        <taxon>Eukaryota</taxon>
        <taxon>Viridiplantae</taxon>
        <taxon>Streptophyta</taxon>
        <taxon>Embryophyta</taxon>
        <taxon>Tracheophyta</taxon>
        <taxon>Spermatophyta</taxon>
        <taxon>Magnoliopsida</taxon>
        <taxon>eudicotyledons</taxon>
        <taxon>Gunneridae</taxon>
        <taxon>Pentapetalae</taxon>
        <taxon>rosids</taxon>
        <taxon>malvids</taxon>
        <taxon>Malvales</taxon>
        <taxon>Malvaceae</taxon>
        <taxon>Malvoideae</taxon>
        <taxon>Gossypium</taxon>
    </lineage>
</organism>
<sequence>MLANMISVFLKQHKNVCTAKEIRANFEDSLGGQVALAQLSAITNLMNSQQKIGTPVKEHMLKLMGFFVEGEDNRAELDVNTQIEIVFKSLTKEFTSFRTAYNLGNKAHALT</sequence>
<dbReference type="EMBL" id="JARKNE010000001">
    <property type="protein sequence ID" value="KAK5846195.1"/>
    <property type="molecule type" value="Genomic_DNA"/>
</dbReference>
<keyword evidence="2" id="KW-1185">Reference proteome</keyword>
<evidence type="ECO:0000313" key="1">
    <source>
        <dbReference type="EMBL" id="KAK5846195.1"/>
    </source>
</evidence>
<dbReference type="Proteomes" id="UP001358586">
    <property type="component" value="Chromosome 1"/>
</dbReference>
<name>A0ABR0R3P0_GOSAR</name>
<gene>
    <name evidence="1" type="ORF">PVK06_002470</name>
</gene>
<reference evidence="1 2" key="1">
    <citation type="submission" date="2023-03" db="EMBL/GenBank/DDBJ databases">
        <title>WGS of Gossypium arboreum.</title>
        <authorList>
            <person name="Yu D."/>
        </authorList>
    </citation>
    <scope>NUCLEOTIDE SEQUENCE [LARGE SCALE GENOMIC DNA]</scope>
    <source>
        <tissue evidence="1">Leaf</tissue>
    </source>
</reference>
<evidence type="ECO:0000313" key="2">
    <source>
        <dbReference type="Proteomes" id="UP001358586"/>
    </source>
</evidence>
<accession>A0ABR0R3P0</accession>